<reference evidence="2" key="1">
    <citation type="submission" date="2023-07" db="EMBL/GenBank/DDBJ databases">
        <authorList>
            <person name="Xia Y."/>
        </authorList>
    </citation>
    <scope>NUCLEOTIDE SEQUENCE</scope>
    <source>
        <strain evidence="2">F</strain>
    </source>
</reference>
<evidence type="ECO:0000313" key="2">
    <source>
        <dbReference type="EMBL" id="WNL49617.1"/>
    </source>
</evidence>
<evidence type="ECO:0000256" key="1">
    <source>
        <dbReference type="SAM" id="Coils"/>
    </source>
</evidence>
<proteinExistence type="predicted"/>
<dbReference type="EMBL" id="OR343188">
    <property type="protein sequence ID" value="WNL49617.1"/>
    <property type="molecule type" value="Genomic_DNA"/>
</dbReference>
<keyword evidence="1" id="KW-0175">Coiled coil</keyword>
<organism evidence="2">
    <name type="scientific">Marseillevirus sp</name>
    <dbReference type="NCBI Taxonomy" id="2809551"/>
    <lineage>
        <taxon>Viruses</taxon>
        <taxon>Varidnaviria</taxon>
        <taxon>Bamfordvirae</taxon>
        <taxon>Nucleocytoviricota</taxon>
        <taxon>Megaviricetes</taxon>
        <taxon>Pimascovirales</taxon>
        <taxon>Pimascovirales incertae sedis</taxon>
        <taxon>Marseilleviridae</taxon>
        <taxon>Marseillevirus</taxon>
    </lineage>
</organism>
<feature type="coiled-coil region" evidence="1">
    <location>
        <begin position="100"/>
        <end position="127"/>
    </location>
</feature>
<protein>
    <submittedName>
        <fullName evidence="2">Uncharacterized protein</fullName>
    </submittedName>
</protein>
<gene>
    <name evidence="2" type="ORF">MarFTMF_101</name>
</gene>
<sequence>MNATPRSKCHEEVIQLLKKEYVLNDSDIESEEHSFYDAIAVSVKIPKYNEFLCWSEVFTESEERHSWFDGQNFVMDEFLRKIRESVSESSPFLAERHKCYKKFEREISELQKEISLLRERNSVLEEEKAHLLYRPGGEGAKEAEIHFESLKAQIYISE</sequence>
<accession>A0AA96ER63</accession>
<name>A0AA96ER63_9VIRU</name>